<evidence type="ECO:0000259" key="1">
    <source>
        <dbReference type="PROSITE" id="PS51186"/>
    </source>
</evidence>
<dbReference type="RefSeq" id="WP_147146124.1">
    <property type="nucleotide sequence ID" value="NZ_BKAJ01000011.1"/>
</dbReference>
<evidence type="ECO:0000313" key="3">
    <source>
        <dbReference type="Proteomes" id="UP000321058"/>
    </source>
</evidence>
<dbReference type="GO" id="GO:0016747">
    <property type="term" value="F:acyltransferase activity, transferring groups other than amino-acyl groups"/>
    <property type="evidence" value="ECO:0007669"/>
    <property type="project" value="InterPro"/>
</dbReference>
<dbReference type="SUPFAM" id="SSF55729">
    <property type="entry name" value="Acyl-CoA N-acyltransferases (Nat)"/>
    <property type="match status" value="1"/>
</dbReference>
<sequence length="197" mass="22860">MHGSPLAPDLFAHQPPPRADGRLPITITHLEMVRADWTERGRAPDVAVQIEHVVAPTAAFYRELYDRVGRPWLWYERRLLSDTALQMLLDQPDHELHVARHDGDLVGYFELGGDELVFFGLTLPYIGRRIGPWLLDRAIERIFARGVTRIDLNTNTLDHPKALDTYRKAGFRPVRSESKELRDPRVLWPEVYRWPPK</sequence>
<keyword evidence="3" id="KW-1185">Reference proteome</keyword>
<dbReference type="Pfam" id="PF00583">
    <property type="entry name" value="Acetyltransf_1"/>
    <property type="match status" value="1"/>
</dbReference>
<dbReference type="Gene3D" id="3.40.630.30">
    <property type="match status" value="1"/>
</dbReference>
<dbReference type="Proteomes" id="UP000321058">
    <property type="component" value="Unassembled WGS sequence"/>
</dbReference>
<accession>A0A512N386</accession>
<dbReference type="OrthoDB" id="275336at2"/>
<comment type="caution">
    <text evidence="2">The sequence shown here is derived from an EMBL/GenBank/DDBJ whole genome shotgun (WGS) entry which is preliminary data.</text>
</comment>
<proteinExistence type="predicted"/>
<reference evidence="2 3" key="1">
    <citation type="submission" date="2019-07" db="EMBL/GenBank/DDBJ databases">
        <title>Whole genome shotgun sequence of Reyranella soli NBRC 108950.</title>
        <authorList>
            <person name="Hosoyama A."/>
            <person name="Uohara A."/>
            <person name="Ohji S."/>
            <person name="Ichikawa N."/>
        </authorList>
    </citation>
    <scope>NUCLEOTIDE SEQUENCE [LARGE SCALE GENOMIC DNA]</scope>
    <source>
        <strain evidence="2 3">NBRC 108950</strain>
    </source>
</reference>
<protein>
    <recommendedName>
        <fullName evidence="1">N-acetyltransferase domain-containing protein</fullName>
    </recommendedName>
</protein>
<organism evidence="2 3">
    <name type="scientific">Reyranella soli</name>
    <dbReference type="NCBI Taxonomy" id="1230389"/>
    <lineage>
        <taxon>Bacteria</taxon>
        <taxon>Pseudomonadati</taxon>
        <taxon>Pseudomonadota</taxon>
        <taxon>Alphaproteobacteria</taxon>
        <taxon>Hyphomicrobiales</taxon>
        <taxon>Reyranellaceae</taxon>
        <taxon>Reyranella</taxon>
    </lineage>
</organism>
<evidence type="ECO:0000313" key="2">
    <source>
        <dbReference type="EMBL" id="GEP53460.1"/>
    </source>
</evidence>
<dbReference type="InterPro" id="IPR000182">
    <property type="entry name" value="GNAT_dom"/>
</dbReference>
<feature type="domain" description="N-acetyltransferase" evidence="1">
    <location>
        <begin position="48"/>
        <end position="195"/>
    </location>
</feature>
<dbReference type="InterPro" id="IPR016181">
    <property type="entry name" value="Acyl_CoA_acyltransferase"/>
</dbReference>
<dbReference type="AlphaFoldDB" id="A0A512N386"/>
<dbReference type="EMBL" id="BKAJ01000011">
    <property type="protein sequence ID" value="GEP53460.1"/>
    <property type="molecule type" value="Genomic_DNA"/>
</dbReference>
<name>A0A512N386_9HYPH</name>
<dbReference type="PROSITE" id="PS51186">
    <property type="entry name" value="GNAT"/>
    <property type="match status" value="1"/>
</dbReference>
<gene>
    <name evidence="2" type="ORF">RSO01_06260</name>
</gene>